<evidence type="ECO:0000256" key="5">
    <source>
        <dbReference type="ARBA" id="ARBA00023043"/>
    </source>
</evidence>
<dbReference type="PANTHER" id="PTHR24189">
    <property type="entry name" value="MYOTROPHIN"/>
    <property type="match status" value="1"/>
</dbReference>
<feature type="repeat" description="ANK" evidence="6">
    <location>
        <begin position="192"/>
        <end position="228"/>
    </location>
</feature>
<keyword evidence="5 6" id="KW-0040">ANK repeat</keyword>
<feature type="domain" description="MYND-type" evidence="8">
    <location>
        <begin position="294"/>
        <end position="332"/>
    </location>
</feature>
<dbReference type="AlphaFoldDB" id="A0A2V3IN62"/>
<dbReference type="STRING" id="448386.A0A2V3IN62"/>
<gene>
    <name evidence="9" type="ORF">BWQ96_06740</name>
</gene>
<dbReference type="SUPFAM" id="SSF48403">
    <property type="entry name" value="Ankyrin repeat"/>
    <property type="match status" value="1"/>
</dbReference>
<evidence type="ECO:0000256" key="1">
    <source>
        <dbReference type="ARBA" id="ARBA00022723"/>
    </source>
</evidence>
<comment type="caution">
    <text evidence="9">The sequence shown here is derived from an EMBL/GenBank/DDBJ whole genome shotgun (WGS) entry which is preliminary data.</text>
</comment>
<evidence type="ECO:0000259" key="8">
    <source>
        <dbReference type="PROSITE" id="PS50865"/>
    </source>
</evidence>
<keyword evidence="4" id="KW-0862">Zinc</keyword>
<keyword evidence="10" id="KW-1185">Reference proteome</keyword>
<dbReference type="PANTHER" id="PTHR24189:SF50">
    <property type="entry name" value="ANKYRIN REPEAT AND SOCS BOX PROTEIN 2"/>
    <property type="match status" value="1"/>
</dbReference>
<dbReference type="PROSITE" id="PS01360">
    <property type="entry name" value="ZF_MYND_1"/>
    <property type="match status" value="1"/>
</dbReference>
<name>A0A2V3IN62_9FLOR</name>
<dbReference type="PROSITE" id="PS50088">
    <property type="entry name" value="ANK_REPEAT"/>
    <property type="match status" value="1"/>
</dbReference>
<sequence>MPPNRGRGRGGRRNNSNYIASMNAIHEEHSRRTLEDSYLGLDRPLSTSSLRAVYTAVAAAQNDPYGDGDQSQLPNPTFHPLRESWATGLDAQTAVLAEEEAWEMNRSAWEPDLEEVNELIEKARQKEAEGDHGALTRVLERRLSLMRLSPLHYACFSARSRANITEEGSQEFVDVVEALCRAGARVDSRDIAGYTPLSVAAGFMSNSTTIRMAEVLISYGANVNARTRFGESILVPTIMGANVDSFRTLLRNGADLMQKDRTGLTPRKMAARWPALLTIINEVEREQALARMACDACGEKGVNKFCAACRTVFYCSRECQKAGWRAGHRDLCGKSACAAHRVDVSSDMITNEMVPGFVGCLHTNPITGVSSSKRISPKAIGKPFVLKVKEPLVVGDRVGCVRLSIRNSDFLLLKKGGPGRAAYATLTRVVREGGKSAGRVFLSAKFVRKGEEAEAENGSNEQGEGEDMDFDERFVLRIDTSTILPPPTPVW</sequence>
<evidence type="ECO:0000256" key="6">
    <source>
        <dbReference type="PROSITE-ProRule" id="PRU00023"/>
    </source>
</evidence>
<dbReference type="SMART" id="SM00248">
    <property type="entry name" value="ANK"/>
    <property type="match status" value="3"/>
</dbReference>
<keyword evidence="3 7" id="KW-0863">Zinc-finger</keyword>
<dbReference type="EMBL" id="NBIV01000123">
    <property type="protein sequence ID" value="PXF43512.1"/>
    <property type="molecule type" value="Genomic_DNA"/>
</dbReference>
<dbReference type="InterPro" id="IPR050745">
    <property type="entry name" value="Multifunctional_regulatory"/>
</dbReference>
<evidence type="ECO:0000256" key="7">
    <source>
        <dbReference type="PROSITE-ProRule" id="PRU00134"/>
    </source>
</evidence>
<dbReference type="Pfam" id="PF00023">
    <property type="entry name" value="Ank"/>
    <property type="match status" value="1"/>
</dbReference>
<evidence type="ECO:0000256" key="3">
    <source>
        <dbReference type="ARBA" id="ARBA00022771"/>
    </source>
</evidence>
<dbReference type="InterPro" id="IPR002110">
    <property type="entry name" value="Ankyrin_rpt"/>
</dbReference>
<dbReference type="OrthoDB" id="194358at2759"/>
<evidence type="ECO:0000256" key="4">
    <source>
        <dbReference type="ARBA" id="ARBA00022833"/>
    </source>
</evidence>
<dbReference type="Gene3D" id="6.10.140.2220">
    <property type="match status" value="1"/>
</dbReference>
<dbReference type="Gene3D" id="1.25.40.20">
    <property type="entry name" value="Ankyrin repeat-containing domain"/>
    <property type="match status" value="2"/>
</dbReference>
<dbReference type="Proteomes" id="UP000247409">
    <property type="component" value="Unassembled WGS sequence"/>
</dbReference>
<dbReference type="InterPro" id="IPR036770">
    <property type="entry name" value="Ankyrin_rpt-contain_sf"/>
</dbReference>
<organism evidence="9 10">
    <name type="scientific">Gracilariopsis chorda</name>
    <dbReference type="NCBI Taxonomy" id="448386"/>
    <lineage>
        <taxon>Eukaryota</taxon>
        <taxon>Rhodophyta</taxon>
        <taxon>Florideophyceae</taxon>
        <taxon>Rhodymeniophycidae</taxon>
        <taxon>Gracilariales</taxon>
        <taxon>Gracilariaceae</taxon>
        <taxon>Gracilariopsis</taxon>
    </lineage>
</organism>
<proteinExistence type="predicted"/>
<accession>A0A2V3IN62</accession>
<reference evidence="9 10" key="1">
    <citation type="journal article" date="2018" name="Mol. Biol. Evol.">
        <title>Analysis of the draft genome of the red seaweed Gracilariopsis chorda provides insights into genome size evolution in Rhodophyta.</title>
        <authorList>
            <person name="Lee J."/>
            <person name="Yang E.C."/>
            <person name="Graf L."/>
            <person name="Yang J.H."/>
            <person name="Qiu H."/>
            <person name="Zel Zion U."/>
            <person name="Chan C.X."/>
            <person name="Stephens T.G."/>
            <person name="Weber A.P.M."/>
            <person name="Boo G.H."/>
            <person name="Boo S.M."/>
            <person name="Kim K.M."/>
            <person name="Shin Y."/>
            <person name="Jung M."/>
            <person name="Lee S.J."/>
            <person name="Yim H.S."/>
            <person name="Lee J.H."/>
            <person name="Bhattacharya D."/>
            <person name="Yoon H.S."/>
        </authorList>
    </citation>
    <scope>NUCLEOTIDE SEQUENCE [LARGE SCALE GENOMIC DNA]</scope>
    <source>
        <strain evidence="9 10">SKKU-2015</strain>
        <tissue evidence="9">Whole body</tissue>
    </source>
</reference>
<evidence type="ECO:0000313" key="9">
    <source>
        <dbReference type="EMBL" id="PXF43512.1"/>
    </source>
</evidence>
<evidence type="ECO:0000256" key="2">
    <source>
        <dbReference type="ARBA" id="ARBA00022737"/>
    </source>
</evidence>
<protein>
    <submittedName>
        <fullName evidence="9">Putative ankyrin repeat protein</fullName>
    </submittedName>
</protein>
<dbReference type="Pfam" id="PF01753">
    <property type="entry name" value="zf-MYND"/>
    <property type="match status" value="1"/>
</dbReference>
<evidence type="ECO:0000313" key="10">
    <source>
        <dbReference type="Proteomes" id="UP000247409"/>
    </source>
</evidence>
<dbReference type="SUPFAM" id="SSF144232">
    <property type="entry name" value="HIT/MYND zinc finger-like"/>
    <property type="match status" value="1"/>
</dbReference>
<keyword evidence="2" id="KW-0677">Repeat</keyword>
<dbReference type="InterPro" id="IPR002893">
    <property type="entry name" value="Znf_MYND"/>
</dbReference>
<keyword evidence="1" id="KW-0479">Metal-binding</keyword>
<dbReference type="PROSITE" id="PS50865">
    <property type="entry name" value="ZF_MYND_2"/>
    <property type="match status" value="1"/>
</dbReference>
<dbReference type="GO" id="GO:0008270">
    <property type="term" value="F:zinc ion binding"/>
    <property type="evidence" value="ECO:0007669"/>
    <property type="project" value="UniProtKB-KW"/>
</dbReference>